<feature type="transmembrane region" description="Helical" evidence="1">
    <location>
        <begin position="933"/>
        <end position="958"/>
    </location>
</feature>
<dbReference type="Gene3D" id="3.30.70.1430">
    <property type="entry name" value="Multidrug efflux transporter AcrB pore domain"/>
    <property type="match status" value="2"/>
</dbReference>
<dbReference type="SUPFAM" id="SSF82866">
    <property type="entry name" value="Multidrug efflux transporter AcrB transmembrane domain"/>
    <property type="match status" value="2"/>
</dbReference>
<dbReference type="SUPFAM" id="SSF82714">
    <property type="entry name" value="Multidrug efflux transporter AcrB TolC docking domain, DN and DC subdomains"/>
    <property type="match status" value="2"/>
</dbReference>
<reference evidence="2 3" key="1">
    <citation type="submission" date="2013-08" db="EMBL/GenBank/DDBJ databases">
        <authorList>
            <person name="Weinstock G."/>
            <person name="Sodergren E."/>
            <person name="Wylie T."/>
            <person name="Fulton L."/>
            <person name="Fulton R."/>
            <person name="Fronick C."/>
            <person name="O'Laughlin M."/>
            <person name="Godfrey J."/>
            <person name="Miner T."/>
            <person name="Herter B."/>
            <person name="Appelbaum E."/>
            <person name="Cordes M."/>
            <person name="Lek S."/>
            <person name="Wollam A."/>
            <person name="Pepin K.H."/>
            <person name="Palsikar V.B."/>
            <person name="Mitreva M."/>
            <person name="Wilson R.K."/>
        </authorList>
    </citation>
    <scope>NUCLEOTIDE SEQUENCE [LARGE SCALE GENOMIC DNA]</scope>
    <source>
        <strain evidence="2 3">F0041</strain>
    </source>
</reference>
<dbReference type="Gene3D" id="3.30.70.1440">
    <property type="entry name" value="Multidrug efflux transporter AcrB pore domain"/>
    <property type="match status" value="1"/>
</dbReference>
<evidence type="ECO:0000256" key="1">
    <source>
        <dbReference type="SAM" id="Phobius"/>
    </source>
</evidence>
<dbReference type="InterPro" id="IPR027463">
    <property type="entry name" value="AcrB_DN_DC_subdom"/>
</dbReference>
<dbReference type="SUPFAM" id="SSF82693">
    <property type="entry name" value="Multidrug efflux transporter AcrB pore domain, PN1, PN2, PC1 and PC2 subdomains"/>
    <property type="match status" value="2"/>
</dbReference>
<feature type="transmembrane region" description="Helical" evidence="1">
    <location>
        <begin position="881"/>
        <end position="900"/>
    </location>
</feature>
<keyword evidence="1" id="KW-0472">Membrane</keyword>
<feature type="transmembrane region" description="Helical" evidence="1">
    <location>
        <begin position="374"/>
        <end position="393"/>
    </location>
</feature>
<comment type="caution">
    <text evidence="2">The sequence shown here is derived from an EMBL/GenBank/DDBJ whole genome shotgun (WGS) entry which is preliminary data.</text>
</comment>
<dbReference type="PRINTS" id="PR00702">
    <property type="entry name" value="ACRIFLAVINRP"/>
</dbReference>
<name>U2C250_9BACE</name>
<feature type="transmembrane region" description="Helical" evidence="1">
    <location>
        <begin position="544"/>
        <end position="561"/>
    </location>
</feature>
<proteinExistence type="predicted"/>
<dbReference type="Gene3D" id="1.20.1640.10">
    <property type="entry name" value="Multidrug efflux transporter AcrB transmembrane domain"/>
    <property type="match status" value="2"/>
</dbReference>
<keyword evidence="1" id="KW-1133">Transmembrane helix</keyword>
<dbReference type="Gene3D" id="3.30.2090.10">
    <property type="entry name" value="Multidrug efflux transporter AcrB TolC docking domain, DN and DC subdomains"/>
    <property type="match status" value="2"/>
</dbReference>
<dbReference type="AlphaFoldDB" id="U2C250"/>
<evidence type="ECO:0000313" key="2">
    <source>
        <dbReference type="EMBL" id="ERI84534.1"/>
    </source>
</evidence>
<feature type="transmembrane region" description="Helical" evidence="1">
    <location>
        <begin position="1010"/>
        <end position="1039"/>
    </location>
</feature>
<feature type="transmembrane region" description="Helical" evidence="1">
    <location>
        <begin position="979"/>
        <end position="998"/>
    </location>
</feature>
<dbReference type="Pfam" id="PF00873">
    <property type="entry name" value="ACR_tran"/>
    <property type="match status" value="1"/>
</dbReference>
<dbReference type="GO" id="GO:0005886">
    <property type="term" value="C:plasma membrane"/>
    <property type="evidence" value="ECO:0007669"/>
    <property type="project" value="TreeGrafter"/>
</dbReference>
<accession>U2C250</accession>
<keyword evidence="1" id="KW-0812">Transmembrane</keyword>
<dbReference type="PATRIC" id="fig|1321819.3.peg.2190"/>
<organism evidence="2 3">
    <name type="scientific">Bacteroides pyogenes F0041</name>
    <dbReference type="NCBI Taxonomy" id="1321819"/>
    <lineage>
        <taxon>Bacteria</taxon>
        <taxon>Pseudomonadati</taxon>
        <taxon>Bacteroidota</taxon>
        <taxon>Bacteroidia</taxon>
        <taxon>Bacteroidales</taxon>
        <taxon>Bacteroidaceae</taxon>
        <taxon>Bacteroides</taxon>
    </lineage>
</organism>
<dbReference type="HOGENOM" id="CLU_002755_1_2_10"/>
<evidence type="ECO:0000313" key="3">
    <source>
        <dbReference type="Proteomes" id="UP000016496"/>
    </source>
</evidence>
<dbReference type="PANTHER" id="PTHR32063:SF0">
    <property type="entry name" value="SWARMING MOTILITY PROTEIN SWRC"/>
    <property type="match status" value="1"/>
</dbReference>
<feature type="transmembrane region" description="Helical" evidence="1">
    <location>
        <begin position="399"/>
        <end position="424"/>
    </location>
</feature>
<feature type="transmembrane region" description="Helical" evidence="1">
    <location>
        <begin position="445"/>
        <end position="465"/>
    </location>
</feature>
<feature type="transmembrane region" description="Helical" evidence="1">
    <location>
        <begin position="348"/>
        <end position="367"/>
    </location>
</feature>
<dbReference type="PANTHER" id="PTHR32063">
    <property type="match status" value="1"/>
</dbReference>
<gene>
    <name evidence="2" type="ORF">HMPREF1981_02371</name>
</gene>
<dbReference type="Proteomes" id="UP000016496">
    <property type="component" value="Unassembled WGS sequence"/>
</dbReference>
<feature type="transmembrane region" description="Helical" evidence="1">
    <location>
        <begin position="907"/>
        <end position="927"/>
    </location>
</feature>
<dbReference type="EMBL" id="AWSV01000123">
    <property type="protein sequence ID" value="ERI84534.1"/>
    <property type="molecule type" value="Genomic_DNA"/>
</dbReference>
<dbReference type="Gene3D" id="3.30.70.1320">
    <property type="entry name" value="Multidrug efflux transporter AcrB pore domain like"/>
    <property type="match status" value="1"/>
</dbReference>
<feature type="transmembrane region" description="Helical" evidence="1">
    <location>
        <begin position="477"/>
        <end position="500"/>
    </location>
</feature>
<sequence>MWNGRQLIANNLIIEEMSLYEGAVKKPIMTSLCFLAVVIFGLFSLSKLPIDLYPDIDTNTIMVLTAYPGASASDIENNVTRPLENSLNSVSNLKHIMSRSSENMSLITLEFEFGNDIDVITNDVRDKLDMVRSQLPDAVDNPVIFKFSTDMIPIVILSVQANESQAALYKILDDRVVNPLARIPGVGTVSISGAPKREIQVYCDPNKLEAYQLTVESISAVIGAENKNIPGGNFDIGSDTYSLRVEGEFKDARQLENIVVGTHNGANVFLRDVAKVADTVKERAQETYNNGVKGAMIVIQKQSGANSVDISKKVAEVLPRLQKSLPSDVKLGMIVDTSDNILNTIDSLAETVMYALLFVVLVVFLFLGRWRATLIICITIPLSLIASFIYLAITGNSINIISLSSLSIAIGMVVDDAIVVLENVTTHIERGSDPKQAAIHGTNEVAISVVASTLTMIAVFFPLTMVSGMSGVLFKQLGWMMCVIMLVSTMSALSLTPMLCSQLLRLQKKQTRLFTLFFTPVEKALDKLDTGYAKMLNWAVRHRTVVIMGCIAFFVLSLFSMKGIGTEFFPAQDNARISINLELPVGARKEMAQELAERLTKQWLTKYEGILVVCNYTVGQADSDNTWASMQSNGSHIISFNMRLVDPGERDITLEQVCDEMREDLKAYPELDKARVILGGSNSGMAAQASADFEVYGYDMAMTDSVSARLKRALLQVKGVSEVNISRSDYLPEYQVDFDREKLAMHGLNLSTAGMAVRNRINGSVASKYREDGEEYDIKVRNAPEFRTTLEDIENILIYNSRGEPVRVKDLGKVVERFAPPTIERKDRERIVTVSAIISGAPLGNVVKAGNAIIDKMDIPAGVSIQVAGSYEDQQDSFRDLGTLGLLIIILVFIVMAAQFESLTYPFIIMFSLPFAFSGVLMALFFTGSTLSVMSLLGSIMLIGIVVKNGIVLIDYISLCRERGMAVLNAVVTSGKSRLRPVLMTTATTVLGMIPMAVGGGQGSEMWSPMAIAVIGGLTVSTVLTLILIPTLYSVFAGVGIRNQRRKLRNQQVLNAYFEESKA</sequence>
<dbReference type="InterPro" id="IPR001036">
    <property type="entry name" value="Acrflvin-R"/>
</dbReference>
<dbReference type="GO" id="GO:0042910">
    <property type="term" value="F:xenobiotic transmembrane transporter activity"/>
    <property type="evidence" value="ECO:0007669"/>
    <property type="project" value="TreeGrafter"/>
</dbReference>
<protein>
    <submittedName>
        <fullName evidence="2">Heavy metal efflux pump, CzcA family</fullName>
    </submittedName>
</protein>